<proteinExistence type="inferred from homology"/>
<dbReference type="InterPro" id="IPR002171">
    <property type="entry name" value="Ribosomal_uL2"/>
</dbReference>
<dbReference type="PANTHER" id="PTHR13691:SF73">
    <property type="entry name" value="LARGE RIBOSOMAL SUBUNIT PROTEIN UL2M"/>
    <property type="match status" value="1"/>
</dbReference>
<dbReference type="InterPro" id="IPR014722">
    <property type="entry name" value="Rib_uL2_dom2"/>
</dbReference>
<dbReference type="Pfam" id="PF03947">
    <property type="entry name" value="Ribosomal_L2_C"/>
    <property type="match status" value="1"/>
</dbReference>
<dbReference type="Gene3D" id="2.40.50.140">
    <property type="entry name" value="Nucleic acid-binding proteins"/>
    <property type="match status" value="1"/>
</dbReference>
<dbReference type="InterPro" id="IPR008991">
    <property type="entry name" value="Translation_prot_SH3-like_sf"/>
</dbReference>
<dbReference type="SMART" id="SM01383">
    <property type="entry name" value="Ribosomal_L2"/>
    <property type="match status" value="1"/>
</dbReference>
<dbReference type="Gene3D" id="2.30.30.30">
    <property type="match status" value="1"/>
</dbReference>
<dbReference type="InterPro" id="IPR022669">
    <property type="entry name" value="Ribosomal_uL2_C"/>
</dbReference>
<accession>A0A1B6GCP0</accession>
<dbReference type="GO" id="GO:0003735">
    <property type="term" value="F:structural constituent of ribosome"/>
    <property type="evidence" value="ECO:0007669"/>
    <property type="project" value="InterPro"/>
</dbReference>
<evidence type="ECO:0000256" key="2">
    <source>
        <dbReference type="ARBA" id="ARBA00022980"/>
    </source>
</evidence>
<keyword evidence="2" id="KW-0689">Ribosomal protein</keyword>
<evidence type="ECO:0000313" key="6">
    <source>
        <dbReference type="EMBL" id="JAS60209.1"/>
    </source>
</evidence>
<reference evidence="6" key="1">
    <citation type="submission" date="2015-11" db="EMBL/GenBank/DDBJ databases">
        <title>De novo transcriptome assembly of four potential Pierce s Disease insect vectors from Arizona vineyards.</title>
        <authorList>
            <person name="Tassone E.E."/>
        </authorList>
    </citation>
    <scope>NUCLEOTIDE SEQUENCE</scope>
</reference>
<dbReference type="EMBL" id="GECZ01009560">
    <property type="protein sequence ID" value="JAS60209.1"/>
    <property type="molecule type" value="Transcribed_RNA"/>
</dbReference>
<dbReference type="InterPro" id="IPR012340">
    <property type="entry name" value="NA-bd_OB-fold"/>
</dbReference>
<gene>
    <name evidence="6" type="ORF">g.14144</name>
</gene>
<feature type="domain" description="Large ribosomal subunit protein uL2 RNA-binding" evidence="5">
    <location>
        <begin position="76"/>
        <end position="156"/>
    </location>
</feature>
<dbReference type="SUPFAM" id="SSF50249">
    <property type="entry name" value="Nucleic acid-binding proteins"/>
    <property type="match status" value="1"/>
</dbReference>
<evidence type="ECO:0000256" key="3">
    <source>
        <dbReference type="ARBA" id="ARBA00023274"/>
    </source>
</evidence>
<evidence type="ECO:0000259" key="4">
    <source>
        <dbReference type="SMART" id="SM01382"/>
    </source>
</evidence>
<dbReference type="GO" id="GO:0003723">
    <property type="term" value="F:RNA binding"/>
    <property type="evidence" value="ECO:0007669"/>
    <property type="project" value="TreeGrafter"/>
</dbReference>
<keyword evidence="3" id="KW-0687">Ribonucleoprotein</keyword>
<organism evidence="6">
    <name type="scientific">Cuerna arida</name>
    <dbReference type="NCBI Taxonomy" id="1464854"/>
    <lineage>
        <taxon>Eukaryota</taxon>
        <taxon>Metazoa</taxon>
        <taxon>Ecdysozoa</taxon>
        <taxon>Arthropoda</taxon>
        <taxon>Hexapoda</taxon>
        <taxon>Insecta</taxon>
        <taxon>Pterygota</taxon>
        <taxon>Neoptera</taxon>
        <taxon>Paraneoptera</taxon>
        <taxon>Hemiptera</taxon>
        <taxon>Auchenorrhyncha</taxon>
        <taxon>Membracoidea</taxon>
        <taxon>Cicadellidae</taxon>
        <taxon>Cicadellinae</taxon>
        <taxon>Proconiini</taxon>
        <taxon>Cuerna</taxon>
    </lineage>
</organism>
<evidence type="ECO:0000259" key="5">
    <source>
        <dbReference type="SMART" id="SM01383"/>
    </source>
</evidence>
<evidence type="ECO:0000256" key="1">
    <source>
        <dbReference type="ARBA" id="ARBA00005636"/>
    </source>
</evidence>
<dbReference type="SMART" id="SM01382">
    <property type="entry name" value="Ribosomal_L2_C"/>
    <property type="match status" value="1"/>
</dbReference>
<protein>
    <submittedName>
        <fullName evidence="6">Uncharacterized protein</fullName>
    </submittedName>
</protein>
<dbReference type="SUPFAM" id="SSF50104">
    <property type="entry name" value="Translation proteins SH3-like domain"/>
    <property type="match status" value="1"/>
</dbReference>
<sequence length="312" mass="35069">MALRICQAFKNLSISSSDALTNPLVMQTRHRMGPPIKQLIGYDQPDLPKPSGAFWRKVHFPEKYTVEPLEVTRLGGRDPVSGRKILKRVGGGLKYKYHWIQWKREGPKEGPPLVEKVILIMDDWCRTSKIALVANGKEMKYYLATENMKPGDLIRTSMHIPRIPVNPNEGDAYPLGALPMGTKIHCVEKFTGTGGYYVHAAGSCATILRKMGDKVVIQLPSKIEVALPPENMCVVGRLSNIHNDKMHIGSPNRLRELGYRPRSGLFQLKTGRFGRKIYALPPVKEIAQEQAKEPEYLTLTLNVTKRPSHIIS</sequence>
<dbReference type="AlphaFoldDB" id="A0A1B6GCP0"/>
<comment type="similarity">
    <text evidence="1">Belongs to the universal ribosomal protein uL2 family.</text>
</comment>
<dbReference type="InterPro" id="IPR022666">
    <property type="entry name" value="Ribosomal_uL2_RNA-bd_dom"/>
</dbReference>
<dbReference type="GO" id="GO:0005762">
    <property type="term" value="C:mitochondrial large ribosomal subunit"/>
    <property type="evidence" value="ECO:0007669"/>
    <property type="project" value="TreeGrafter"/>
</dbReference>
<dbReference type="GO" id="GO:0032543">
    <property type="term" value="P:mitochondrial translation"/>
    <property type="evidence" value="ECO:0007669"/>
    <property type="project" value="TreeGrafter"/>
</dbReference>
<dbReference type="Pfam" id="PF00181">
    <property type="entry name" value="Ribosomal_L2_N"/>
    <property type="match status" value="1"/>
</dbReference>
<name>A0A1B6GCP0_9HEMI</name>
<feature type="domain" description="Large ribosomal subunit protein uL2 C-terminal" evidence="4">
    <location>
        <begin position="167"/>
        <end position="281"/>
    </location>
</feature>
<dbReference type="PANTHER" id="PTHR13691">
    <property type="entry name" value="RIBOSOMAL PROTEIN L2"/>
    <property type="match status" value="1"/>
</dbReference>